<feature type="compositionally biased region" description="Low complexity" evidence="3">
    <location>
        <begin position="625"/>
        <end position="635"/>
    </location>
</feature>
<feature type="domain" description="ATPase dynein-related AAA" evidence="4">
    <location>
        <begin position="435"/>
        <end position="587"/>
    </location>
</feature>
<feature type="domain" description="ATPase dynein-related AAA" evidence="4">
    <location>
        <begin position="150"/>
        <end position="292"/>
    </location>
</feature>
<evidence type="ECO:0000259" key="4">
    <source>
        <dbReference type="Pfam" id="PF07728"/>
    </source>
</evidence>
<dbReference type="InterPro" id="IPR027417">
    <property type="entry name" value="P-loop_NTPase"/>
</dbReference>
<dbReference type="Gene3D" id="3.40.50.300">
    <property type="entry name" value="P-loop containing nucleotide triphosphate hydrolases"/>
    <property type="match status" value="5"/>
</dbReference>
<dbReference type="SUPFAM" id="SSF52540">
    <property type="entry name" value="P-loop containing nucleoside triphosphate hydrolases"/>
    <property type="match status" value="5"/>
</dbReference>
<dbReference type="CDD" id="cd00009">
    <property type="entry name" value="AAA"/>
    <property type="match status" value="1"/>
</dbReference>
<keyword evidence="6" id="KW-1185">Reference proteome</keyword>
<name>A0ABR2HYH3_9EUKA</name>
<evidence type="ECO:0000256" key="2">
    <source>
        <dbReference type="ARBA" id="ARBA00022840"/>
    </source>
</evidence>
<feature type="region of interest" description="Disordered" evidence="3">
    <location>
        <begin position="618"/>
        <end position="660"/>
    </location>
</feature>
<feature type="domain" description="ATPase dynein-related AAA" evidence="4">
    <location>
        <begin position="1537"/>
        <end position="1668"/>
    </location>
</feature>
<evidence type="ECO:0000256" key="1">
    <source>
        <dbReference type="ARBA" id="ARBA00022741"/>
    </source>
</evidence>
<accession>A0ABR2HYH3</accession>
<dbReference type="PANTHER" id="PTHR48103">
    <property type="entry name" value="MIDASIN-RELATED"/>
    <property type="match status" value="1"/>
</dbReference>
<comment type="caution">
    <text evidence="5">The sequence shown here is derived from an EMBL/GenBank/DDBJ whole genome shotgun (WGS) entry which is preliminary data.</text>
</comment>
<keyword evidence="1" id="KW-0547">Nucleotide-binding</keyword>
<sequence>MFDDLKDQNLMEIKKLADEGDVEKMYEYGRKRFIGDEDCQCDIQEAKKYISMAAEKGHEKAKYLLQIIQNDSSINDDKTKPQLEEEEQATSSTEQKPQTNNITHLKDDQFFTREREDVQIILNKVKENYNKIAQKKKDFSDAHLGKKRVPVLLEGPTGTSKTLSSEIFCQLIGKPLLKFNLSSETKASYLLGKYRGDVDSWSGLSMTEGPFRNAYENGYILLLDDINLASAECLKFISKALDSKKISVELPGMPLREIPMHPDFKLIATQNPNKGLFASKRQYLDPAFLSRFQIIDFPPFCKDELIEIAKGLAESLKYNASDQFIQDFVDFHMTWSSRDDVKGGVQCFTVREIAAAVHALSNGNNCYDTIMTIYGARYKKGQKNNLKELFLSYDSFKDMKPSEFEYPENFPECFHNKNLEEALKAIKFSFDNKRHVILTGSEGNGITQVARWVAEYFNNKNNNNKNNDEFFCVCTEETKCSDFIGCQKPPDNIGSSQELIVFKPGLLTLAIQQGKCVVFDSLDEVPSTVCERLNVLFDEKYDGEKKIFEIPENPEGEPIEIDPEFRMLCTCRIDKINQMSPAFVNRFDVIVLEDQLEDITDDKLKELIELLMKVKLTPSSHSTRNPNNDNNANNIEDQENDEKGNDDDIGDENEEEEDDLKFSIEDGLDEEDFPATNENEFKPSSELVDLVFNSFNQIKNETISNDDQTATMFKLSRLCKAVSKYVNLFSNISTEGSSGITQEKIVKFATDFVMKTTDFNIPKEIEDFFIQKLVATNNNDDGQYFFRDSPSLRSHIAKLYAASVINLPLVLIGGTGVGKTSSARAFGRLRRNLQNRSLPCSMLPFHAGTMPNNIYGTKTILNGKVAFVNGPLTTALQKGGTFIADEMNLSTISTMKSLAPALEPCIGEKIFIPGVGESVKIHPDFLFVACQDELGTIGRNAIPSSIASRFRVLYYPVQQEEEVSTICVDISRSFYDNSNIAPSFSLDDARNVGKYMIRLNQEKQKIIHQWSLRDVTKIFKRIHHQDEQCEYYQNITFYHNVLFYTLASVGKNELKEIFDTVLKLIGDTFDLDSNTRTKLKESYESEASIKNSGKGPYIMKGDIGVSTTLFPNFEKYVIEFSCLPSLLECIFQILLSDSSEPIILIGPTGYKTFISKIFLQKAKVIALSQETSVSQLIGSSVILTKTEAKHFYLDLICRICHIYDGSKIAELKDKLSKMKLVKSDITTETKAYLQFYPSFATTVHRLTEKLFENSTKNNDHSVLSDIVNEFRPGLILLPILQGDSIILKDLSNLQTIVIERFNELLTGKHNITVTEDIHDTITESDQKELSGFSSDFRVFGTCPPNSACKLSKAILSRFTVINTLEYKKDEQGNILKRYNIIYAKKLSEEIVELIIEFSISVQNHLKKTIPFTQLINILEICSRLTQTISSIPQKNILGIVLYRIFFGLLKRRTEYKEIINTIFNEINVPLPSQFLNPINEIPFLITEKDGFIGLESRITGLFIHSTCAKEVFLNVAFIPTFVDMVDIIHFGILAKIPVILEGNAGQGKQKSIEYVAKHLGYEVVNIFISKSTKVDDLLGKVSIEPDEKNNIHVKTNLTKLAKAIKSNSANNNTIFVWHNLNNASPAVLEKLVSLFDRGQSEFSFPDGTTHPKGEINVVCLFNPQNNISNREKLPTSLIYSSLYHIVENPRKQDVLEIIEALFQPTNFRNEVLSFHNKYSSVFNMVTVFKVVTLFFLEKKI</sequence>
<dbReference type="Pfam" id="PF07728">
    <property type="entry name" value="AAA_5"/>
    <property type="match status" value="4"/>
</dbReference>
<keyword evidence="2" id="KW-0067">ATP-binding</keyword>
<proteinExistence type="predicted"/>
<protein>
    <recommendedName>
        <fullName evidence="4">ATPase dynein-related AAA domain-containing protein</fullName>
    </recommendedName>
</protein>
<feature type="region of interest" description="Disordered" evidence="3">
    <location>
        <begin position="74"/>
        <end position="102"/>
    </location>
</feature>
<dbReference type="Proteomes" id="UP001470230">
    <property type="component" value="Unassembled WGS sequence"/>
</dbReference>
<evidence type="ECO:0000313" key="6">
    <source>
        <dbReference type="Proteomes" id="UP001470230"/>
    </source>
</evidence>
<organism evidence="5 6">
    <name type="scientific">Tritrichomonas musculus</name>
    <dbReference type="NCBI Taxonomy" id="1915356"/>
    <lineage>
        <taxon>Eukaryota</taxon>
        <taxon>Metamonada</taxon>
        <taxon>Parabasalia</taxon>
        <taxon>Tritrichomonadida</taxon>
        <taxon>Tritrichomonadidae</taxon>
        <taxon>Tritrichomonas</taxon>
    </lineage>
</organism>
<dbReference type="InterPro" id="IPR011704">
    <property type="entry name" value="ATPase_dyneun-rel_AAA"/>
</dbReference>
<evidence type="ECO:0000313" key="5">
    <source>
        <dbReference type="EMBL" id="KAK8854131.1"/>
    </source>
</evidence>
<reference evidence="5 6" key="1">
    <citation type="submission" date="2024-04" db="EMBL/GenBank/DDBJ databases">
        <title>Tritrichomonas musculus Genome.</title>
        <authorList>
            <person name="Alves-Ferreira E."/>
            <person name="Grigg M."/>
            <person name="Lorenzi H."/>
            <person name="Galac M."/>
        </authorList>
    </citation>
    <scope>NUCLEOTIDE SEQUENCE [LARGE SCALE GENOMIC DNA]</scope>
    <source>
        <strain evidence="5 6">EAF2021</strain>
    </source>
</reference>
<gene>
    <name evidence="5" type="ORF">M9Y10_016685</name>
</gene>
<dbReference type="PANTHER" id="PTHR48103:SF2">
    <property type="entry name" value="MIDASIN"/>
    <property type="match status" value="1"/>
</dbReference>
<evidence type="ECO:0000256" key="3">
    <source>
        <dbReference type="SAM" id="MobiDB-lite"/>
    </source>
</evidence>
<feature type="domain" description="ATPase dynein-related AAA" evidence="4">
    <location>
        <begin position="808"/>
        <end position="950"/>
    </location>
</feature>
<dbReference type="EMBL" id="JAPFFF010000021">
    <property type="protein sequence ID" value="KAK8854131.1"/>
    <property type="molecule type" value="Genomic_DNA"/>
</dbReference>
<feature type="compositionally biased region" description="Acidic residues" evidence="3">
    <location>
        <begin position="636"/>
        <end position="659"/>
    </location>
</feature>